<feature type="domain" description="Beta-lactamase-related" evidence="1">
    <location>
        <begin position="36"/>
        <end position="304"/>
    </location>
</feature>
<sequence length="321" mass="37013">MFELPEGKLLENGLDENLIYSIDDFIQARKYRLMRSVLIIKNQKIVYEWYGEKCNRETKHALHSIEKSVTSTAIGICLKNNLIESLNIPVTQILPEYFNDEANVFHKLITLKTLLTMTSGFYWRNGPHLNDPMREQLKRSKDWLQAIADLNIVDTPNTVFKYKVTDIYLLNACIERLTGKTVYDILNEYMFPYAGIDSDPFIMTPSSTVYHDLTQVKDCIEFSAIDLAKFGLLYLNHGKLNNAQIITAEYVNEATSSHIENYGYYWWINEDGSGYRGLGRGGQELHVYPEHDMVVVLQAQDSPRSKFYTPIITDVILKALK</sequence>
<dbReference type="Proteomes" id="UP000182360">
    <property type="component" value="Unassembled WGS sequence"/>
</dbReference>
<dbReference type="OrthoDB" id="9773047at2"/>
<dbReference type="Gene3D" id="3.40.710.10">
    <property type="entry name" value="DD-peptidase/beta-lactamase superfamily"/>
    <property type="match status" value="1"/>
</dbReference>
<dbReference type="Pfam" id="PF00144">
    <property type="entry name" value="Beta-lactamase"/>
    <property type="match status" value="1"/>
</dbReference>
<dbReference type="PANTHER" id="PTHR43283:SF7">
    <property type="entry name" value="BETA-LACTAMASE-RELATED DOMAIN-CONTAINING PROTEIN"/>
    <property type="match status" value="1"/>
</dbReference>
<dbReference type="InterPro" id="IPR050789">
    <property type="entry name" value="Diverse_Enzym_Activities"/>
</dbReference>
<dbReference type="PANTHER" id="PTHR43283">
    <property type="entry name" value="BETA-LACTAMASE-RELATED"/>
    <property type="match status" value="1"/>
</dbReference>
<evidence type="ECO:0000313" key="3">
    <source>
        <dbReference type="Proteomes" id="UP000182360"/>
    </source>
</evidence>
<dbReference type="AlphaFoldDB" id="A0A1H9DAN1"/>
<organism evidence="2 3">
    <name type="scientific">Treponema bryantii</name>
    <dbReference type="NCBI Taxonomy" id="163"/>
    <lineage>
        <taxon>Bacteria</taxon>
        <taxon>Pseudomonadati</taxon>
        <taxon>Spirochaetota</taxon>
        <taxon>Spirochaetia</taxon>
        <taxon>Spirochaetales</taxon>
        <taxon>Treponemataceae</taxon>
        <taxon>Treponema</taxon>
    </lineage>
</organism>
<dbReference type="SUPFAM" id="SSF56601">
    <property type="entry name" value="beta-lactamase/transpeptidase-like"/>
    <property type="match status" value="1"/>
</dbReference>
<protein>
    <submittedName>
        <fullName evidence="2">CubicO group peptidase, beta-lactamase class C family</fullName>
    </submittedName>
</protein>
<gene>
    <name evidence="2" type="ORF">SAMN04487977_102500</name>
</gene>
<dbReference type="InterPro" id="IPR001466">
    <property type="entry name" value="Beta-lactam-related"/>
</dbReference>
<name>A0A1H9DAN1_9SPIR</name>
<dbReference type="EMBL" id="FOFU01000002">
    <property type="protein sequence ID" value="SEQ10367.1"/>
    <property type="molecule type" value="Genomic_DNA"/>
</dbReference>
<accession>A0A1H9DAN1</accession>
<evidence type="ECO:0000259" key="1">
    <source>
        <dbReference type="Pfam" id="PF00144"/>
    </source>
</evidence>
<keyword evidence="3" id="KW-1185">Reference proteome</keyword>
<reference evidence="2 3" key="1">
    <citation type="submission" date="2016-10" db="EMBL/GenBank/DDBJ databases">
        <authorList>
            <person name="de Groot N.N."/>
        </authorList>
    </citation>
    <scope>NUCLEOTIDE SEQUENCE [LARGE SCALE GENOMIC DNA]</scope>
    <source>
        <strain evidence="2 3">B25</strain>
    </source>
</reference>
<evidence type="ECO:0000313" key="2">
    <source>
        <dbReference type="EMBL" id="SEQ10367.1"/>
    </source>
</evidence>
<proteinExistence type="predicted"/>
<dbReference type="InterPro" id="IPR012338">
    <property type="entry name" value="Beta-lactam/transpept-like"/>
</dbReference>
<dbReference type="RefSeq" id="WP_074641725.1">
    <property type="nucleotide sequence ID" value="NZ_FOFU01000002.1"/>
</dbReference>